<dbReference type="AlphaFoldDB" id="A0A0F9L5F2"/>
<protein>
    <submittedName>
        <fullName evidence="1">Uncharacterized protein</fullName>
    </submittedName>
</protein>
<sequence length="175" mass="17566">MSGFGFRRDIANSRLDIEVAGVDVLRMTTTAITIPTAISSGLTIVAGGLALTAGDLTLTAGGLVYENSTAKTQETDHTTTVSFDPGGALAGVITLASVDLGTEASAVFTVTNAAVAVGDVVVACIGDYKDTTGTGTVSVHDVAAGSFKIQLDNTSGANGFNSATTINFVVIQTTT</sequence>
<reference evidence="1" key="1">
    <citation type="journal article" date="2015" name="Nature">
        <title>Complex archaea that bridge the gap between prokaryotes and eukaryotes.</title>
        <authorList>
            <person name="Spang A."/>
            <person name="Saw J.H."/>
            <person name="Jorgensen S.L."/>
            <person name="Zaremba-Niedzwiedzka K."/>
            <person name="Martijn J."/>
            <person name="Lind A.E."/>
            <person name="van Eijk R."/>
            <person name="Schleper C."/>
            <person name="Guy L."/>
            <person name="Ettema T.J."/>
        </authorList>
    </citation>
    <scope>NUCLEOTIDE SEQUENCE</scope>
</reference>
<gene>
    <name evidence="1" type="ORF">LCGC14_1242610</name>
</gene>
<evidence type="ECO:0000313" key="1">
    <source>
        <dbReference type="EMBL" id="KKM90044.1"/>
    </source>
</evidence>
<name>A0A0F9L5F2_9ZZZZ</name>
<accession>A0A0F9L5F2</accession>
<organism evidence="1">
    <name type="scientific">marine sediment metagenome</name>
    <dbReference type="NCBI Taxonomy" id="412755"/>
    <lineage>
        <taxon>unclassified sequences</taxon>
        <taxon>metagenomes</taxon>
        <taxon>ecological metagenomes</taxon>
    </lineage>
</organism>
<proteinExistence type="predicted"/>
<comment type="caution">
    <text evidence="1">The sequence shown here is derived from an EMBL/GenBank/DDBJ whole genome shotgun (WGS) entry which is preliminary data.</text>
</comment>
<dbReference type="EMBL" id="LAZR01006728">
    <property type="protein sequence ID" value="KKM90044.1"/>
    <property type="molecule type" value="Genomic_DNA"/>
</dbReference>